<dbReference type="EMBL" id="CM017635">
    <property type="protein sequence ID" value="TYH34545.1"/>
    <property type="molecule type" value="Genomic_DNA"/>
</dbReference>
<organism evidence="1 2">
    <name type="scientific">Gossypium tomentosum</name>
    <name type="common">Hawaiian cotton</name>
    <name type="synonym">Gossypium sandvicense</name>
    <dbReference type="NCBI Taxonomy" id="34277"/>
    <lineage>
        <taxon>Eukaryota</taxon>
        <taxon>Viridiplantae</taxon>
        <taxon>Streptophyta</taxon>
        <taxon>Embryophyta</taxon>
        <taxon>Tracheophyta</taxon>
        <taxon>Spermatophyta</taxon>
        <taxon>Magnoliopsida</taxon>
        <taxon>eudicotyledons</taxon>
        <taxon>Gunneridae</taxon>
        <taxon>Pentapetalae</taxon>
        <taxon>rosids</taxon>
        <taxon>malvids</taxon>
        <taxon>Malvales</taxon>
        <taxon>Malvaceae</taxon>
        <taxon>Malvoideae</taxon>
        <taxon>Gossypium</taxon>
    </lineage>
</organism>
<protein>
    <submittedName>
        <fullName evidence="1">Uncharacterized protein</fullName>
    </submittedName>
</protein>
<dbReference type="Proteomes" id="UP000322667">
    <property type="component" value="Chromosome D13"/>
</dbReference>
<evidence type="ECO:0000313" key="1">
    <source>
        <dbReference type="EMBL" id="TYH34545.1"/>
    </source>
</evidence>
<sequence length="58" mass="6965">MPNIMLSVQRKIVVEPGIIEVILKLIYMLHFEPFWLCTHTSLFSMYYVYYLLDIIQVV</sequence>
<gene>
    <name evidence="1" type="ORF">ES332_D13G134800v1</name>
</gene>
<name>A0A5D2HWB1_GOSTO</name>
<proteinExistence type="predicted"/>
<keyword evidence="2" id="KW-1185">Reference proteome</keyword>
<reference evidence="1 2" key="1">
    <citation type="submission" date="2019-07" db="EMBL/GenBank/DDBJ databases">
        <title>WGS assembly of Gossypium tomentosum.</title>
        <authorList>
            <person name="Chen Z.J."/>
            <person name="Sreedasyam A."/>
            <person name="Ando A."/>
            <person name="Song Q."/>
            <person name="De L."/>
            <person name="Hulse-Kemp A."/>
            <person name="Ding M."/>
            <person name="Ye W."/>
            <person name="Kirkbride R."/>
            <person name="Jenkins J."/>
            <person name="Plott C."/>
            <person name="Lovell J."/>
            <person name="Lin Y.-M."/>
            <person name="Vaughn R."/>
            <person name="Liu B."/>
            <person name="Li W."/>
            <person name="Simpson S."/>
            <person name="Scheffler B."/>
            <person name="Saski C."/>
            <person name="Grover C."/>
            <person name="Hu G."/>
            <person name="Conover J."/>
            <person name="Carlson J."/>
            <person name="Shu S."/>
            <person name="Boston L."/>
            <person name="Williams M."/>
            <person name="Peterson D."/>
            <person name="Mcgee K."/>
            <person name="Jones D."/>
            <person name="Wendel J."/>
            <person name="Stelly D."/>
            <person name="Grimwood J."/>
            <person name="Schmutz J."/>
        </authorList>
    </citation>
    <scope>NUCLEOTIDE SEQUENCE [LARGE SCALE GENOMIC DNA]</scope>
    <source>
        <strain evidence="1">7179.01</strain>
    </source>
</reference>
<accession>A0A5D2HWB1</accession>
<dbReference type="AlphaFoldDB" id="A0A5D2HWB1"/>
<evidence type="ECO:0000313" key="2">
    <source>
        <dbReference type="Proteomes" id="UP000322667"/>
    </source>
</evidence>